<organism evidence="1 2">
    <name type="scientific">Ktedonosporobacter rubrisoli</name>
    <dbReference type="NCBI Taxonomy" id="2509675"/>
    <lineage>
        <taxon>Bacteria</taxon>
        <taxon>Bacillati</taxon>
        <taxon>Chloroflexota</taxon>
        <taxon>Ktedonobacteria</taxon>
        <taxon>Ktedonobacterales</taxon>
        <taxon>Ktedonosporobacteraceae</taxon>
        <taxon>Ktedonosporobacter</taxon>
    </lineage>
</organism>
<name>A0A4P6JZH5_KTERU</name>
<evidence type="ECO:0000313" key="2">
    <source>
        <dbReference type="Proteomes" id="UP000290365"/>
    </source>
</evidence>
<protein>
    <submittedName>
        <fullName evidence="1">Uncharacterized protein</fullName>
    </submittedName>
</protein>
<dbReference type="EMBL" id="CP035758">
    <property type="protein sequence ID" value="QBD81144.1"/>
    <property type="molecule type" value="Genomic_DNA"/>
</dbReference>
<dbReference type="AlphaFoldDB" id="A0A4P6JZH5"/>
<dbReference type="Proteomes" id="UP000290365">
    <property type="component" value="Chromosome"/>
</dbReference>
<proteinExistence type="predicted"/>
<reference evidence="1 2" key="1">
    <citation type="submission" date="2019-01" db="EMBL/GenBank/DDBJ databases">
        <title>Ktedonosporobacter rubrisoli SCAWS-G2.</title>
        <authorList>
            <person name="Huang Y."/>
            <person name="Yan B."/>
        </authorList>
    </citation>
    <scope>NUCLEOTIDE SEQUENCE [LARGE SCALE GENOMIC DNA]</scope>
    <source>
        <strain evidence="1 2">SCAWS-G2</strain>
    </source>
</reference>
<dbReference type="RefSeq" id="WP_129892205.1">
    <property type="nucleotide sequence ID" value="NZ_CP035758.1"/>
</dbReference>
<gene>
    <name evidence="1" type="ORF">EPA93_36295</name>
</gene>
<evidence type="ECO:0000313" key="1">
    <source>
        <dbReference type="EMBL" id="QBD81144.1"/>
    </source>
</evidence>
<sequence length="81" mass="9787">MEDRKQSPLTRQMVLDVLSQLNQAYRAYNTSLPSHIRVQLRTIFYQHYKWLLRWRIPFRFDQVQGCYLPPTLLHNSMSGAY</sequence>
<dbReference type="KEGG" id="kbs:EPA93_36295"/>
<accession>A0A4P6JZH5</accession>
<keyword evidence="2" id="KW-1185">Reference proteome</keyword>